<evidence type="ECO:0000313" key="2">
    <source>
        <dbReference type="Proteomes" id="UP000822688"/>
    </source>
</evidence>
<gene>
    <name evidence="1" type="ORF">KC19_VG217700</name>
</gene>
<accession>A0A8T0HTS0</accession>
<proteinExistence type="predicted"/>
<dbReference type="AlphaFoldDB" id="A0A8T0HTS0"/>
<reference evidence="1" key="1">
    <citation type="submission" date="2020-06" db="EMBL/GenBank/DDBJ databases">
        <title>WGS assembly of Ceratodon purpureus strain R40.</title>
        <authorList>
            <person name="Carey S.B."/>
            <person name="Jenkins J."/>
            <person name="Shu S."/>
            <person name="Lovell J.T."/>
            <person name="Sreedasyam A."/>
            <person name="Maumus F."/>
            <person name="Tiley G.P."/>
            <person name="Fernandez-Pozo N."/>
            <person name="Barry K."/>
            <person name="Chen C."/>
            <person name="Wang M."/>
            <person name="Lipzen A."/>
            <person name="Daum C."/>
            <person name="Saski C.A."/>
            <person name="Payton A.C."/>
            <person name="Mcbreen J.C."/>
            <person name="Conrad R.E."/>
            <person name="Kollar L.M."/>
            <person name="Olsson S."/>
            <person name="Huttunen S."/>
            <person name="Landis J.B."/>
            <person name="Wickett N.J."/>
            <person name="Johnson M.G."/>
            <person name="Rensing S.A."/>
            <person name="Grimwood J."/>
            <person name="Schmutz J."/>
            <person name="Mcdaniel S.F."/>
        </authorList>
    </citation>
    <scope>NUCLEOTIDE SEQUENCE</scope>
    <source>
        <strain evidence="1">R40</strain>
    </source>
</reference>
<evidence type="ECO:0000313" key="1">
    <source>
        <dbReference type="EMBL" id="KAG0573878.1"/>
    </source>
</evidence>
<sequence length="69" mass="7446">MSTMSPTVNICSSITSRKLFGHRGEEESLVAHCSLQSKCWSTSIKPDCLIQAICTHASTILPSAKVEPP</sequence>
<dbReference type="EMBL" id="CM026426">
    <property type="protein sequence ID" value="KAG0573878.1"/>
    <property type="molecule type" value="Genomic_DNA"/>
</dbReference>
<keyword evidence="2" id="KW-1185">Reference proteome</keyword>
<dbReference type="Proteomes" id="UP000822688">
    <property type="component" value="Chromosome V"/>
</dbReference>
<organism evidence="1 2">
    <name type="scientific">Ceratodon purpureus</name>
    <name type="common">Fire moss</name>
    <name type="synonym">Dicranum purpureum</name>
    <dbReference type="NCBI Taxonomy" id="3225"/>
    <lineage>
        <taxon>Eukaryota</taxon>
        <taxon>Viridiplantae</taxon>
        <taxon>Streptophyta</taxon>
        <taxon>Embryophyta</taxon>
        <taxon>Bryophyta</taxon>
        <taxon>Bryophytina</taxon>
        <taxon>Bryopsida</taxon>
        <taxon>Dicranidae</taxon>
        <taxon>Pseudoditrichales</taxon>
        <taxon>Ditrichaceae</taxon>
        <taxon>Ceratodon</taxon>
    </lineage>
</organism>
<name>A0A8T0HTS0_CERPU</name>
<protein>
    <submittedName>
        <fullName evidence="1">Uncharacterized protein</fullName>
    </submittedName>
</protein>
<comment type="caution">
    <text evidence="1">The sequence shown here is derived from an EMBL/GenBank/DDBJ whole genome shotgun (WGS) entry which is preliminary data.</text>
</comment>